<gene>
    <name evidence="2" type="ORF">A2650_04145</name>
</gene>
<keyword evidence="1" id="KW-0472">Membrane</keyword>
<dbReference type="Proteomes" id="UP000177117">
    <property type="component" value="Unassembled WGS sequence"/>
</dbReference>
<accession>A0A1F8EIN7</accession>
<evidence type="ECO:0000256" key="1">
    <source>
        <dbReference type="SAM" id="Phobius"/>
    </source>
</evidence>
<protein>
    <submittedName>
        <fullName evidence="2">Uncharacterized protein</fullName>
    </submittedName>
</protein>
<keyword evidence="1" id="KW-0812">Transmembrane</keyword>
<dbReference type="AlphaFoldDB" id="A0A1F8EIN7"/>
<evidence type="ECO:0000313" key="3">
    <source>
        <dbReference type="Proteomes" id="UP000177117"/>
    </source>
</evidence>
<comment type="caution">
    <text evidence="2">The sequence shown here is derived from an EMBL/GenBank/DDBJ whole genome shotgun (WGS) entry which is preliminary data.</text>
</comment>
<feature type="transmembrane region" description="Helical" evidence="1">
    <location>
        <begin position="17"/>
        <end position="35"/>
    </location>
</feature>
<name>A0A1F8EIN7_9BACT</name>
<organism evidence="2 3">
    <name type="scientific">Candidatus Yanofskybacteria bacterium RIFCSPHIGHO2_01_FULL_41_53</name>
    <dbReference type="NCBI Taxonomy" id="1802663"/>
    <lineage>
        <taxon>Bacteria</taxon>
        <taxon>Candidatus Yanofskyibacteriota</taxon>
    </lineage>
</organism>
<dbReference type="EMBL" id="MGJD01000016">
    <property type="protein sequence ID" value="OGN00701.1"/>
    <property type="molecule type" value="Genomic_DNA"/>
</dbReference>
<evidence type="ECO:0000313" key="2">
    <source>
        <dbReference type="EMBL" id="OGN00701.1"/>
    </source>
</evidence>
<sequence length="116" mass="13646">MSFLDEIQKQPKHIREVMFGLSVITTISLVGLVWFRSFEEDLFVMLNPEQDRQEQFYAEREKRTPTVYANITKAMGDLRASIYDAMGFFNDYYSSEIKVEEEYEGEARKLPLSGER</sequence>
<reference evidence="2 3" key="1">
    <citation type="journal article" date="2016" name="Nat. Commun.">
        <title>Thousands of microbial genomes shed light on interconnected biogeochemical processes in an aquifer system.</title>
        <authorList>
            <person name="Anantharaman K."/>
            <person name="Brown C.T."/>
            <person name="Hug L.A."/>
            <person name="Sharon I."/>
            <person name="Castelle C.J."/>
            <person name="Probst A.J."/>
            <person name="Thomas B.C."/>
            <person name="Singh A."/>
            <person name="Wilkins M.J."/>
            <person name="Karaoz U."/>
            <person name="Brodie E.L."/>
            <person name="Williams K.H."/>
            <person name="Hubbard S.S."/>
            <person name="Banfield J.F."/>
        </authorList>
    </citation>
    <scope>NUCLEOTIDE SEQUENCE [LARGE SCALE GENOMIC DNA]</scope>
</reference>
<keyword evidence="1" id="KW-1133">Transmembrane helix</keyword>
<proteinExistence type="predicted"/>